<keyword evidence="2" id="KW-1185">Reference proteome</keyword>
<protein>
    <submittedName>
        <fullName evidence="1">Uncharacterized protein</fullName>
    </submittedName>
</protein>
<accession>A0A0S4LBJ8</accession>
<dbReference type="EMBL" id="CZQA01000001">
    <property type="protein sequence ID" value="CUS33984.1"/>
    <property type="molecule type" value="Genomic_DNA"/>
</dbReference>
<dbReference type="STRING" id="1742972.COMA1_11455"/>
<dbReference type="AlphaFoldDB" id="A0A0S4LBJ8"/>
<name>A0A0S4LBJ8_9BACT</name>
<reference evidence="1 2" key="1">
    <citation type="submission" date="2015-10" db="EMBL/GenBank/DDBJ databases">
        <authorList>
            <person name="Gilbert D.G."/>
        </authorList>
    </citation>
    <scope>NUCLEOTIDE SEQUENCE [LARGE SCALE GENOMIC DNA]</scope>
    <source>
        <strain evidence="1">COMA1</strain>
    </source>
</reference>
<gene>
    <name evidence="1" type="ORF">COMA1_11455</name>
</gene>
<evidence type="ECO:0000313" key="2">
    <source>
        <dbReference type="Proteomes" id="UP000199032"/>
    </source>
</evidence>
<evidence type="ECO:0000313" key="1">
    <source>
        <dbReference type="EMBL" id="CUS33984.1"/>
    </source>
</evidence>
<sequence>MALALEASGESEQRTAMTQTALCGMLGSGRSSSADAAADAIRAHRLLSQSRQISKALLGTGIFCETG</sequence>
<dbReference type="Proteomes" id="UP000199032">
    <property type="component" value="Unassembled WGS sequence"/>
</dbReference>
<proteinExistence type="predicted"/>
<organism evidence="1 2">
    <name type="scientific">Candidatus Nitrospira nitrosa</name>
    <dbReference type="NCBI Taxonomy" id="1742972"/>
    <lineage>
        <taxon>Bacteria</taxon>
        <taxon>Pseudomonadati</taxon>
        <taxon>Nitrospirota</taxon>
        <taxon>Nitrospiria</taxon>
        <taxon>Nitrospirales</taxon>
        <taxon>Nitrospiraceae</taxon>
        <taxon>Nitrospira</taxon>
    </lineage>
</organism>